<evidence type="ECO:0000313" key="3">
    <source>
        <dbReference type="EMBL" id="BAD82561.1"/>
    </source>
</evidence>
<gene>
    <name evidence="3" type="ORF">B1065E10.5</name>
    <name evidence="2" type="ORF">P0018C10.64</name>
</gene>
<reference evidence="4" key="3">
    <citation type="journal article" date="2008" name="Nucleic Acids Res.">
        <title>The rice annotation project database (RAP-DB): 2008 update.</title>
        <authorList>
            <consortium name="The rice annotation project (RAP)"/>
        </authorList>
    </citation>
    <scope>GENOME REANNOTATION</scope>
    <source>
        <strain evidence="4">cv. Nipponbare</strain>
    </source>
</reference>
<accession>Q5N7J5</accession>
<dbReference type="EMBL" id="AP003227">
    <property type="protein sequence ID" value="BAD81681.1"/>
    <property type="molecule type" value="Genomic_DNA"/>
</dbReference>
<feature type="region of interest" description="Disordered" evidence="1">
    <location>
        <begin position="32"/>
        <end position="57"/>
    </location>
</feature>
<dbReference type="Proteomes" id="UP000000763">
    <property type="component" value="Chromosome 1"/>
</dbReference>
<evidence type="ECO:0000313" key="4">
    <source>
        <dbReference type="Proteomes" id="UP000000763"/>
    </source>
</evidence>
<dbReference type="AlphaFoldDB" id="Q5N7J5"/>
<feature type="compositionally biased region" description="Polar residues" evidence="1">
    <location>
        <begin position="32"/>
        <end position="45"/>
    </location>
</feature>
<dbReference type="Proteomes" id="UP000817658">
    <property type="component" value="Chromosome 1"/>
</dbReference>
<dbReference type="EMBL" id="AP003561">
    <property type="protein sequence ID" value="BAD82561.1"/>
    <property type="molecule type" value="Genomic_DNA"/>
</dbReference>
<evidence type="ECO:0000256" key="1">
    <source>
        <dbReference type="SAM" id="MobiDB-lite"/>
    </source>
</evidence>
<reference evidence="2" key="1">
    <citation type="journal article" date="2002" name="Nature">
        <title>The genome sequence and structure of rice chromosome 1.</title>
        <authorList>
            <person name="Sasaki T."/>
            <person name="Matsumoto T."/>
            <person name="Yamamoto K."/>
            <person name="Sakata K."/>
            <person name="Baba T."/>
            <person name="Katayose Y."/>
            <person name="Wu J."/>
            <person name="Niimura Y."/>
            <person name="Cheng Z."/>
            <person name="Nagamura Y."/>
            <person name="Antonio B.A."/>
            <person name="Kanamori H."/>
            <person name="Hosokawa S."/>
            <person name="Masukawa M."/>
            <person name="Arikawa K."/>
            <person name="Chiden Y."/>
            <person name="Hayashi M."/>
            <person name="Okamoto M."/>
            <person name="Ando T."/>
            <person name="Aoki H."/>
            <person name="Arita K."/>
            <person name="Hamada M."/>
            <person name="Harada C."/>
            <person name="Hijishita S."/>
            <person name="Honda M."/>
            <person name="Ichikawa Y."/>
            <person name="Idonuma A."/>
            <person name="Iijima M."/>
            <person name="Ikeda M."/>
            <person name="Ikeno M."/>
            <person name="Itoh S."/>
            <person name="Itoh T."/>
            <person name="Itoh Y."/>
            <person name="Itoh Y."/>
            <person name="Iwabuchi A."/>
            <person name="Kamiya K."/>
            <person name="Karasawa W."/>
            <person name="Katagiri S."/>
            <person name="Kikuta A."/>
            <person name="Kobayashi N."/>
            <person name="Kono I."/>
            <person name="Machita K."/>
            <person name="Maehara T."/>
            <person name="Mizuno H."/>
            <person name="Mizubayashi T."/>
            <person name="Mukai Y."/>
            <person name="Nagasaki H."/>
            <person name="Nakashima M."/>
            <person name="Nakama Y."/>
            <person name="Nakamichi Y."/>
            <person name="Nakamura M."/>
            <person name="Namiki N."/>
            <person name="Negishi M."/>
            <person name="Ohta I."/>
            <person name="Ono N."/>
            <person name="Saji S."/>
            <person name="Sakai K."/>
            <person name="Shibata M."/>
            <person name="Shimokawa T."/>
            <person name="Shomura A."/>
            <person name="Song J."/>
            <person name="Takazaki Y."/>
            <person name="Terasawa K."/>
            <person name="Tsuji K."/>
            <person name="Waki K."/>
            <person name="Yamagata H."/>
            <person name="Yamane H."/>
            <person name="Yoshiki S."/>
            <person name="Yoshihara R."/>
            <person name="Yukawa K."/>
            <person name="Zhong H."/>
            <person name="Iwama H."/>
            <person name="Endo T."/>
            <person name="Ito H."/>
            <person name="Hahn J.H."/>
            <person name="Kim H.I."/>
            <person name="Eun M.Y."/>
            <person name="Yano M."/>
            <person name="Jiang J."/>
            <person name="Gojobori T."/>
        </authorList>
    </citation>
    <scope>NUCLEOTIDE SEQUENCE</scope>
</reference>
<evidence type="ECO:0000313" key="2">
    <source>
        <dbReference type="EMBL" id="BAD81681.1"/>
    </source>
</evidence>
<sequence length="57" mass="6283">MPSQPEQVARMLSGFNVGYQIQCIAPNCSAVTSNKQNKSGTQKLSRLQGENRDVLMK</sequence>
<name>Q5N7J5_ORYSJ</name>
<proteinExistence type="predicted"/>
<accession>Q5NA25</accession>
<protein>
    <submittedName>
        <fullName evidence="2">Uncharacterized protein</fullName>
    </submittedName>
</protein>
<reference evidence="4" key="2">
    <citation type="journal article" date="2005" name="Nature">
        <title>The map-based sequence of the rice genome.</title>
        <authorList>
            <consortium name="International rice genome sequencing project (IRGSP)"/>
            <person name="Matsumoto T."/>
            <person name="Wu J."/>
            <person name="Kanamori H."/>
            <person name="Katayose Y."/>
            <person name="Fujisawa M."/>
            <person name="Namiki N."/>
            <person name="Mizuno H."/>
            <person name="Yamamoto K."/>
            <person name="Antonio B.A."/>
            <person name="Baba T."/>
            <person name="Sakata K."/>
            <person name="Nagamura Y."/>
            <person name="Aoki H."/>
            <person name="Arikawa K."/>
            <person name="Arita K."/>
            <person name="Bito T."/>
            <person name="Chiden Y."/>
            <person name="Fujitsuka N."/>
            <person name="Fukunaka R."/>
            <person name="Hamada M."/>
            <person name="Harada C."/>
            <person name="Hayashi A."/>
            <person name="Hijishita S."/>
            <person name="Honda M."/>
            <person name="Hosokawa S."/>
            <person name="Ichikawa Y."/>
            <person name="Idonuma A."/>
            <person name="Iijima M."/>
            <person name="Ikeda M."/>
            <person name="Ikeno M."/>
            <person name="Ito K."/>
            <person name="Ito S."/>
            <person name="Ito T."/>
            <person name="Ito Y."/>
            <person name="Ito Y."/>
            <person name="Iwabuchi A."/>
            <person name="Kamiya K."/>
            <person name="Karasawa W."/>
            <person name="Kurita K."/>
            <person name="Katagiri S."/>
            <person name="Kikuta A."/>
            <person name="Kobayashi H."/>
            <person name="Kobayashi N."/>
            <person name="Machita K."/>
            <person name="Maehara T."/>
            <person name="Masukawa M."/>
            <person name="Mizubayashi T."/>
            <person name="Mukai Y."/>
            <person name="Nagasaki H."/>
            <person name="Nagata Y."/>
            <person name="Naito S."/>
            <person name="Nakashima M."/>
            <person name="Nakama Y."/>
            <person name="Nakamichi Y."/>
            <person name="Nakamura M."/>
            <person name="Meguro A."/>
            <person name="Negishi M."/>
            <person name="Ohta I."/>
            <person name="Ohta T."/>
            <person name="Okamoto M."/>
            <person name="Ono N."/>
            <person name="Saji S."/>
            <person name="Sakaguchi M."/>
            <person name="Sakai K."/>
            <person name="Shibata M."/>
            <person name="Shimokawa T."/>
            <person name="Song J."/>
            <person name="Takazaki Y."/>
            <person name="Terasawa K."/>
            <person name="Tsugane M."/>
            <person name="Tsuji K."/>
            <person name="Ueda S."/>
            <person name="Waki K."/>
            <person name="Yamagata H."/>
            <person name="Yamamoto M."/>
            <person name="Yamamoto S."/>
            <person name="Yamane H."/>
            <person name="Yoshiki S."/>
            <person name="Yoshihara R."/>
            <person name="Yukawa K."/>
            <person name="Zhong H."/>
            <person name="Yano M."/>
            <person name="Yuan Q."/>
            <person name="Ouyang S."/>
            <person name="Liu J."/>
            <person name="Jones K.M."/>
            <person name="Gansberger K."/>
            <person name="Moffat K."/>
            <person name="Hill J."/>
            <person name="Bera J."/>
            <person name="Fadrosh D."/>
            <person name="Jin S."/>
            <person name="Johri S."/>
            <person name="Kim M."/>
            <person name="Overton L."/>
            <person name="Reardon M."/>
            <person name="Tsitrin T."/>
            <person name="Vuong H."/>
            <person name="Weaver B."/>
            <person name="Ciecko A."/>
            <person name="Tallon L."/>
            <person name="Jackson J."/>
            <person name="Pai G."/>
            <person name="Aken S.V."/>
            <person name="Utterback T."/>
            <person name="Reidmuller S."/>
            <person name="Feldblyum T."/>
            <person name="Hsiao J."/>
            <person name="Zismann V."/>
            <person name="Iobst S."/>
            <person name="de Vazeille A.R."/>
            <person name="Buell C.R."/>
            <person name="Ying K."/>
            <person name="Li Y."/>
            <person name="Lu T."/>
            <person name="Huang Y."/>
            <person name="Zhao Q."/>
            <person name="Feng Q."/>
            <person name="Zhang L."/>
            <person name="Zhu J."/>
            <person name="Weng Q."/>
            <person name="Mu J."/>
            <person name="Lu Y."/>
            <person name="Fan D."/>
            <person name="Liu Y."/>
            <person name="Guan J."/>
            <person name="Zhang Y."/>
            <person name="Yu S."/>
            <person name="Liu X."/>
            <person name="Zhang Y."/>
            <person name="Hong G."/>
            <person name="Han B."/>
            <person name="Choisne N."/>
            <person name="Demange N."/>
            <person name="Orjeda G."/>
            <person name="Samain S."/>
            <person name="Cattolico L."/>
            <person name="Pelletier E."/>
            <person name="Couloux A."/>
            <person name="Segurens B."/>
            <person name="Wincker P."/>
            <person name="D'Hont A."/>
            <person name="Scarpelli C."/>
            <person name="Weissenbach J."/>
            <person name="Salanoubat M."/>
            <person name="Quetier F."/>
            <person name="Yu Y."/>
            <person name="Kim H.R."/>
            <person name="Rambo T."/>
            <person name="Currie J."/>
            <person name="Collura K."/>
            <person name="Luo M."/>
            <person name="Yang T."/>
            <person name="Ammiraju J.S.S."/>
            <person name="Engler F."/>
            <person name="Soderlund C."/>
            <person name="Wing R.A."/>
            <person name="Palmer L.E."/>
            <person name="de la Bastide M."/>
            <person name="Spiegel L."/>
            <person name="Nascimento L."/>
            <person name="Zutavern T."/>
            <person name="O'Shaughnessy A."/>
            <person name="Dike S."/>
            <person name="Dedhia N."/>
            <person name="Preston R."/>
            <person name="Balija V."/>
            <person name="McCombie W.R."/>
            <person name="Chow T."/>
            <person name="Chen H."/>
            <person name="Chung M."/>
            <person name="Chen C."/>
            <person name="Shaw J."/>
            <person name="Wu H."/>
            <person name="Hsiao K."/>
            <person name="Chao Y."/>
            <person name="Chu M."/>
            <person name="Cheng C."/>
            <person name="Hour A."/>
            <person name="Lee P."/>
            <person name="Lin S."/>
            <person name="Lin Y."/>
            <person name="Liou J."/>
            <person name="Liu S."/>
            <person name="Hsing Y."/>
            <person name="Raghuvanshi S."/>
            <person name="Mohanty A."/>
            <person name="Bharti A.K."/>
            <person name="Gaur A."/>
            <person name="Gupta V."/>
            <person name="Kumar D."/>
            <person name="Ravi V."/>
            <person name="Vij S."/>
            <person name="Kapur A."/>
            <person name="Khurana P."/>
            <person name="Khurana P."/>
            <person name="Khurana J.P."/>
            <person name="Tyagi A.K."/>
            <person name="Gaikwad K."/>
            <person name="Singh A."/>
            <person name="Dalal V."/>
            <person name="Srivastava S."/>
            <person name="Dixit A."/>
            <person name="Pal A.K."/>
            <person name="Ghazi I.A."/>
            <person name="Yadav M."/>
            <person name="Pandit A."/>
            <person name="Bhargava A."/>
            <person name="Sureshbabu K."/>
            <person name="Batra K."/>
            <person name="Sharma T.R."/>
            <person name="Mohapatra T."/>
            <person name="Singh N.K."/>
            <person name="Messing J."/>
            <person name="Nelson A.B."/>
            <person name="Fuks G."/>
            <person name="Kavchok S."/>
            <person name="Keizer G."/>
            <person name="Linton E."/>
            <person name="Llaca V."/>
            <person name="Song R."/>
            <person name="Tanyolac B."/>
            <person name="Young S."/>
            <person name="Ho-Il K."/>
            <person name="Hahn J.H."/>
            <person name="Sangsakoo G."/>
            <person name="Vanavichit A."/>
            <person name="de Mattos Luiz.A.T."/>
            <person name="Zimmer P.D."/>
            <person name="Malone G."/>
            <person name="Dellagostin O."/>
            <person name="de Oliveira A.C."/>
            <person name="Bevan M."/>
            <person name="Bancroft I."/>
            <person name="Minx P."/>
            <person name="Cordum H."/>
            <person name="Wilson R."/>
            <person name="Cheng Z."/>
            <person name="Jin W."/>
            <person name="Jiang J."/>
            <person name="Leong S.A."/>
            <person name="Iwama H."/>
            <person name="Gojobori T."/>
            <person name="Itoh T."/>
            <person name="Niimura Y."/>
            <person name="Fujii Y."/>
            <person name="Habara T."/>
            <person name="Sakai H."/>
            <person name="Sato Y."/>
            <person name="Wilson G."/>
            <person name="Kumar K."/>
            <person name="McCouch S."/>
            <person name="Juretic N."/>
            <person name="Hoen D."/>
            <person name="Wright S."/>
            <person name="Bruskiewich R."/>
            <person name="Bureau T."/>
            <person name="Miyao A."/>
            <person name="Hirochika H."/>
            <person name="Nishikawa T."/>
            <person name="Kadowaki K."/>
            <person name="Sugiura M."/>
            <person name="Burr B."/>
            <person name="Sasaki T."/>
        </authorList>
    </citation>
    <scope>NUCLEOTIDE SEQUENCE [LARGE SCALE GENOMIC DNA]</scope>
    <source>
        <strain evidence="4">cv. Nipponbare</strain>
    </source>
</reference>
<organism evidence="2">
    <name type="scientific">Oryza sativa subsp. japonica</name>
    <name type="common">Rice</name>
    <dbReference type="NCBI Taxonomy" id="39947"/>
    <lineage>
        <taxon>Eukaryota</taxon>
        <taxon>Viridiplantae</taxon>
        <taxon>Streptophyta</taxon>
        <taxon>Embryophyta</taxon>
        <taxon>Tracheophyta</taxon>
        <taxon>Spermatophyta</taxon>
        <taxon>Magnoliopsida</taxon>
        <taxon>Liliopsida</taxon>
        <taxon>Poales</taxon>
        <taxon>Poaceae</taxon>
        <taxon>BOP clade</taxon>
        <taxon>Oryzoideae</taxon>
        <taxon>Oryzeae</taxon>
        <taxon>Oryzinae</taxon>
        <taxon>Oryza</taxon>
        <taxon>Oryza sativa</taxon>
    </lineage>
</organism>